<dbReference type="GO" id="GO:0032993">
    <property type="term" value="C:protein-DNA complex"/>
    <property type="evidence" value="ECO:0007669"/>
    <property type="project" value="TreeGrafter"/>
</dbReference>
<dbReference type="GO" id="GO:0003700">
    <property type="term" value="F:DNA-binding transcription factor activity"/>
    <property type="evidence" value="ECO:0007669"/>
    <property type="project" value="TreeGrafter"/>
</dbReference>
<evidence type="ECO:0000256" key="3">
    <source>
        <dbReference type="ARBA" id="ARBA00023125"/>
    </source>
</evidence>
<feature type="compositionally biased region" description="Low complexity" evidence="6">
    <location>
        <begin position="220"/>
        <end position="235"/>
    </location>
</feature>
<dbReference type="RefSeq" id="WP_064859047.1">
    <property type="nucleotide sequence ID" value="NZ_JAPMJT010000001.1"/>
</dbReference>
<comment type="caution">
    <text evidence="8">The sequence shown here is derived from an EMBL/GenBank/DDBJ whole genome shotgun (WGS) entry which is preliminary data.</text>
</comment>
<evidence type="ECO:0000256" key="4">
    <source>
        <dbReference type="ARBA" id="ARBA00023159"/>
    </source>
</evidence>
<accession>A0A1A0MNQ7</accession>
<dbReference type="Pfam" id="PF03466">
    <property type="entry name" value="LysR_substrate"/>
    <property type="match status" value="1"/>
</dbReference>
<feature type="compositionally biased region" description="Basic residues" evidence="6">
    <location>
        <begin position="236"/>
        <end position="248"/>
    </location>
</feature>
<keyword evidence="4" id="KW-0010">Activator</keyword>
<keyword evidence="2" id="KW-0805">Transcription regulation</keyword>
<reference evidence="8 10" key="1">
    <citation type="submission" date="2016-06" db="EMBL/GenBank/DDBJ databases">
        <authorList>
            <person name="Kjaerup R.B."/>
            <person name="Dalgaard T.S."/>
            <person name="Juul-Madsen H.R."/>
        </authorList>
    </citation>
    <scope>NUCLEOTIDE SEQUENCE [LARGE SCALE GENOMIC DNA]</scope>
    <source>
        <strain evidence="8 10">1199456.5</strain>
    </source>
</reference>
<evidence type="ECO:0000256" key="1">
    <source>
        <dbReference type="ARBA" id="ARBA00009437"/>
    </source>
</evidence>
<dbReference type="SUPFAM" id="SSF53850">
    <property type="entry name" value="Periplasmic binding protein-like II"/>
    <property type="match status" value="1"/>
</dbReference>
<name>A0A1A0MNQ7_MYCMU</name>
<evidence type="ECO:0000256" key="6">
    <source>
        <dbReference type="SAM" id="MobiDB-lite"/>
    </source>
</evidence>
<dbReference type="PANTHER" id="PTHR30346:SF0">
    <property type="entry name" value="HCA OPERON TRANSCRIPTIONAL ACTIVATOR HCAR"/>
    <property type="match status" value="1"/>
</dbReference>
<dbReference type="EMBL" id="LZSF01000130">
    <property type="protein sequence ID" value="OBA87119.1"/>
    <property type="molecule type" value="Genomic_DNA"/>
</dbReference>
<dbReference type="CDD" id="cd08414">
    <property type="entry name" value="PBP2_LTTR_aromatics_like"/>
    <property type="match status" value="1"/>
</dbReference>
<evidence type="ECO:0000313" key="11">
    <source>
        <dbReference type="Proteomes" id="UP000294929"/>
    </source>
</evidence>
<dbReference type="Gene3D" id="3.40.190.10">
    <property type="entry name" value="Periplasmic binding protein-like II"/>
    <property type="match status" value="2"/>
</dbReference>
<evidence type="ECO:0000256" key="2">
    <source>
        <dbReference type="ARBA" id="ARBA00023015"/>
    </source>
</evidence>
<dbReference type="InterPro" id="IPR005119">
    <property type="entry name" value="LysR_subst-bd"/>
</dbReference>
<dbReference type="EMBL" id="SDLO01000011">
    <property type="protein sequence ID" value="TDK88231.1"/>
    <property type="molecule type" value="Genomic_DNA"/>
</dbReference>
<feature type="region of interest" description="Disordered" evidence="6">
    <location>
        <begin position="197"/>
        <end position="248"/>
    </location>
</feature>
<dbReference type="AlphaFoldDB" id="A0A1A0MNQ7"/>
<evidence type="ECO:0000259" key="7">
    <source>
        <dbReference type="Pfam" id="PF03466"/>
    </source>
</evidence>
<dbReference type="Proteomes" id="UP000093962">
    <property type="component" value="Unassembled WGS sequence"/>
</dbReference>
<sequence length="248" mass="26032">MAVAPSSSLASLTLGYVPGGTPAKWARIWAERRPDAALVLHPVTAADAADALRAGIVDVALLRLPADMTGLAVISLYEETTVAVVPTDHLLTAVDTITAADLDGEPILVPRDHVVAWADAPGTPVDHRPETTEDAIELVAAGMGALIVPQSLARLHHRKDLTYRPITDAPTCPVALAFPEGEQPDLVEEFIGIVRGRKASSSRGQAEPAPKRSAREKTLAKQAARAAAGKGVVGKSARKPGQAKRGRR</sequence>
<evidence type="ECO:0000313" key="8">
    <source>
        <dbReference type="EMBL" id="OBA87119.1"/>
    </source>
</evidence>
<feature type="domain" description="LysR substrate-binding" evidence="7">
    <location>
        <begin position="25"/>
        <end position="196"/>
    </location>
</feature>
<keyword evidence="3" id="KW-0238">DNA-binding</keyword>
<dbReference type="PANTHER" id="PTHR30346">
    <property type="entry name" value="TRANSCRIPTIONAL DUAL REGULATOR HCAR-RELATED"/>
    <property type="match status" value="1"/>
</dbReference>
<evidence type="ECO:0000313" key="9">
    <source>
        <dbReference type="EMBL" id="TDK88231.1"/>
    </source>
</evidence>
<reference evidence="9 11" key="2">
    <citation type="submission" date="2019-01" db="EMBL/GenBank/DDBJ databases">
        <title>High-quality-draft genome sequences of five non-tuberculosis mycobacteriaceae isolated from a nosocomial environment.</title>
        <authorList>
            <person name="Tiago I."/>
            <person name="Alarico S."/>
            <person name="Pereira S.G."/>
            <person name="Coelho C."/>
            <person name="Maranha A."/>
            <person name="Empadinhas N."/>
        </authorList>
    </citation>
    <scope>NUCLEOTIDE SEQUENCE [LARGE SCALE GENOMIC DNA]</scope>
    <source>
        <strain evidence="9 11">24AIII</strain>
    </source>
</reference>
<evidence type="ECO:0000256" key="5">
    <source>
        <dbReference type="ARBA" id="ARBA00023163"/>
    </source>
</evidence>
<comment type="similarity">
    <text evidence="1">Belongs to the LysR transcriptional regulatory family.</text>
</comment>
<keyword evidence="5" id="KW-0804">Transcription</keyword>
<dbReference type="GO" id="GO:0003677">
    <property type="term" value="F:DNA binding"/>
    <property type="evidence" value="ECO:0007669"/>
    <property type="project" value="UniProtKB-KW"/>
</dbReference>
<gene>
    <name evidence="8" type="ORF">A5642_20500</name>
    <name evidence="9" type="ORF">EUA03_15525</name>
</gene>
<feature type="compositionally biased region" description="Basic and acidic residues" evidence="6">
    <location>
        <begin position="209"/>
        <end position="219"/>
    </location>
</feature>
<protein>
    <submittedName>
        <fullName evidence="8">LysR family transcriptional regulator</fullName>
    </submittedName>
</protein>
<dbReference type="OrthoDB" id="3388207at2"/>
<evidence type="ECO:0000313" key="10">
    <source>
        <dbReference type="Proteomes" id="UP000093962"/>
    </source>
</evidence>
<dbReference type="Proteomes" id="UP000294929">
    <property type="component" value="Unassembled WGS sequence"/>
</dbReference>
<organism evidence="8 10">
    <name type="scientific">Mycolicibacterium mucogenicum</name>
    <name type="common">Mycobacterium mucogenicum</name>
    <dbReference type="NCBI Taxonomy" id="56689"/>
    <lineage>
        <taxon>Bacteria</taxon>
        <taxon>Bacillati</taxon>
        <taxon>Actinomycetota</taxon>
        <taxon>Actinomycetes</taxon>
        <taxon>Mycobacteriales</taxon>
        <taxon>Mycobacteriaceae</taxon>
        <taxon>Mycolicibacterium</taxon>
    </lineage>
</organism>
<proteinExistence type="inferred from homology"/>